<evidence type="ECO:0000313" key="1">
    <source>
        <dbReference type="EMBL" id="WQH04508.1"/>
    </source>
</evidence>
<dbReference type="EMBL" id="CP140152">
    <property type="protein sequence ID" value="WQH04508.1"/>
    <property type="molecule type" value="Genomic_DNA"/>
</dbReference>
<name>A0ABZ0XY47_9BURK</name>
<protein>
    <recommendedName>
        <fullName evidence="3">Nucleotidyl transferase AbiEii/AbiGii toxin family protein</fullName>
    </recommendedName>
</protein>
<proteinExistence type="predicted"/>
<organism evidence="1 2">
    <name type="scientific">Duganella zoogloeoides</name>
    <dbReference type="NCBI Taxonomy" id="75659"/>
    <lineage>
        <taxon>Bacteria</taxon>
        <taxon>Pseudomonadati</taxon>
        <taxon>Pseudomonadota</taxon>
        <taxon>Betaproteobacteria</taxon>
        <taxon>Burkholderiales</taxon>
        <taxon>Oxalobacteraceae</taxon>
        <taxon>Telluria group</taxon>
        <taxon>Duganella</taxon>
    </lineage>
</organism>
<evidence type="ECO:0008006" key="3">
    <source>
        <dbReference type="Google" id="ProtNLM"/>
    </source>
</evidence>
<gene>
    <name evidence="1" type="ORF">SR858_26310</name>
</gene>
<dbReference type="RefSeq" id="WP_154820172.1">
    <property type="nucleotide sequence ID" value="NZ_CP140152.1"/>
</dbReference>
<keyword evidence="2" id="KW-1185">Reference proteome</keyword>
<dbReference type="GeneID" id="43167070"/>
<sequence>MATIALSSTSVRALKNALLDRFPSVKSAHLSEAIAATAGFRTHAALLSHLQQFVDEPVVVLEDKPFLQRLKELGYPEILNFELSSVWNDGTGVPEEVRELIVRLLKLEENPEGRYPEIYSLRRQCSKLFAKAFGIGQLEPLDKDRLMVKSFSRGVDHKAAQPGWGKHINTHNPSLDFPGTDHQVRFYERLPLSGGRYVEYSTALVSMPYTQSFKIPELPRAKALAETLGWQYMELEQWSWYAASKTTLILYRRTTTHQEMLQMWSTSFKRWLIENRSRLNKGASQDRRNVIEDAIDCQHLPLGVETWEELREQYFKEFAPSMYYSEDSPTARTFKKIFEKWLSERGTEAAKIQ</sequence>
<evidence type="ECO:0000313" key="2">
    <source>
        <dbReference type="Proteomes" id="UP001326110"/>
    </source>
</evidence>
<dbReference type="Proteomes" id="UP001326110">
    <property type="component" value="Chromosome"/>
</dbReference>
<accession>A0ABZ0XY47</accession>
<reference evidence="1 2" key="1">
    <citation type="submission" date="2023-11" db="EMBL/GenBank/DDBJ databases">
        <title>MicrobeMod: A computational toolkit for identifying prokaryotic methylation and restriction-modification with nanopore sequencing.</title>
        <authorList>
            <person name="Crits-Christoph A."/>
            <person name="Kang S.C."/>
            <person name="Lee H."/>
            <person name="Ostrov N."/>
        </authorList>
    </citation>
    <scope>NUCLEOTIDE SEQUENCE [LARGE SCALE GENOMIC DNA]</scope>
    <source>
        <strain evidence="1 2">ATCC 25935</strain>
    </source>
</reference>